<dbReference type="InterPro" id="IPR008930">
    <property type="entry name" value="Terpenoid_cyclase/PrenylTrfase"/>
</dbReference>
<evidence type="ECO:0000259" key="1">
    <source>
        <dbReference type="Pfam" id="PF01397"/>
    </source>
</evidence>
<evidence type="ECO:0000313" key="3">
    <source>
        <dbReference type="Proteomes" id="UP000623129"/>
    </source>
</evidence>
<dbReference type="EMBL" id="SWLB01000027">
    <property type="protein sequence ID" value="KAF3321398.1"/>
    <property type="molecule type" value="Genomic_DNA"/>
</dbReference>
<dbReference type="InterPro" id="IPR036965">
    <property type="entry name" value="Terpene_synth_N_sf"/>
</dbReference>
<comment type="caution">
    <text evidence="2">The sequence shown here is derived from an EMBL/GenBank/DDBJ whole genome shotgun (WGS) entry which is preliminary data.</text>
</comment>
<dbReference type="Gene3D" id="1.50.10.130">
    <property type="entry name" value="Terpene synthase, N-terminal domain"/>
    <property type="match status" value="1"/>
</dbReference>
<organism evidence="2 3">
    <name type="scientific">Carex littledalei</name>
    <dbReference type="NCBI Taxonomy" id="544730"/>
    <lineage>
        <taxon>Eukaryota</taxon>
        <taxon>Viridiplantae</taxon>
        <taxon>Streptophyta</taxon>
        <taxon>Embryophyta</taxon>
        <taxon>Tracheophyta</taxon>
        <taxon>Spermatophyta</taxon>
        <taxon>Magnoliopsida</taxon>
        <taxon>Liliopsida</taxon>
        <taxon>Poales</taxon>
        <taxon>Cyperaceae</taxon>
        <taxon>Cyperoideae</taxon>
        <taxon>Cariceae</taxon>
        <taxon>Carex</taxon>
        <taxon>Carex subgen. Euthyceras</taxon>
    </lineage>
</organism>
<dbReference type="Proteomes" id="UP000623129">
    <property type="component" value="Unassembled WGS sequence"/>
</dbReference>
<feature type="domain" description="Terpene synthase N-terminal" evidence="1">
    <location>
        <begin position="82"/>
        <end position="123"/>
    </location>
</feature>
<dbReference type="InterPro" id="IPR001906">
    <property type="entry name" value="Terpene_synth_N"/>
</dbReference>
<evidence type="ECO:0000313" key="2">
    <source>
        <dbReference type="EMBL" id="KAF3321398.1"/>
    </source>
</evidence>
<proteinExistence type="predicted"/>
<protein>
    <submittedName>
        <fullName evidence="2">(-)-camphene/tricyclene synthase</fullName>
    </submittedName>
</protein>
<accession>A0A833QK55</accession>
<reference evidence="2" key="1">
    <citation type="submission" date="2020-01" db="EMBL/GenBank/DDBJ databases">
        <title>Genome sequence of Kobresia littledalei, the first chromosome-level genome in the family Cyperaceae.</title>
        <authorList>
            <person name="Qu G."/>
        </authorList>
    </citation>
    <scope>NUCLEOTIDE SEQUENCE</scope>
    <source>
        <strain evidence="2">C.B.Clarke</strain>
        <tissue evidence="2">Leaf</tissue>
    </source>
</reference>
<dbReference type="Pfam" id="PF01397">
    <property type="entry name" value="Terpene_synth"/>
    <property type="match status" value="1"/>
</dbReference>
<dbReference type="SUPFAM" id="SSF48239">
    <property type="entry name" value="Terpenoid cyclases/Protein prenyltransferases"/>
    <property type="match status" value="1"/>
</dbReference>
<dbReference type="OrthoDB" id="786831at2759"/>
<dbReference type="GO" id="GO:0010333">
    <property type="term" value="F:terpene synthase activity"/>
    <property type="evidence" value="ECO:0007669"/>
    <property type="project" value="InterPro"/>
</dbReference>
<dbReference type="AlphaFoldDB" id="A0A833QK55"/>
<name>A0A833QK55_9POAL</name>
<sequence length="124" mass="14206">MVRRRISFPKIQRSMRSQKWRRTKKGDVCRNPGDVDNPLRHPSTCSRSIKACTSNASCSGSITATLASARYDDGSLRKWCVMIYKEQLLKDKLELVDTLQQLGVAYHFKDEINCVITNIHESMD</sequence>
<gene>
    <name evidence="2" type="ORF">FCM35_KLT14651</name>
</gene>
<keyword evidence="3" id="KW-1185">Reference proteome</keyword>